<name>A0A4S2BL46_9LACO</name>
<evidence type="ECO:0000313" key="2">
    <source>
        <dbReference type="Proteomes" id="UP000309117"/>
    </source>
</evidence>
<organism evidence="1 2">
    <name type="scientific">Lactobacillus intestinalis</name>
    <dbReference type="NCBI Taxonomy" id="151781"/>
    <lineage>
        <taxon>Bacteria</taxon>
        <taxon>Bacillati</taxon>
        <taxon>Bacillota</taxon>
        <taxon>Bacilli</taxon>
        <taxon>Lactobacillales</taxon>
        <taxon>Lactobacillaceae</taxon>
        <taxon>Lactobacillus</taxon>
    </lineage>
</organism>
<proteinExistence type="predicted"/>
<dbReference type="SUPFAM" id="SSF47240">
    <property type="entry name" value="Ferritin-like"/>
    <property type="match status" value="1"/>
</dbReference>
<dbReference type="Proteomes" id="UP000309117">
    <property type="component" value="Unassembled WGS sequence"/>
</dbReference>
<dbReference type="EMBL" id="SRYV01000008">
    <property type="protein sequence ID" value="TGY15548.1"/>
    <property type="molecule type" value="Genomic_DNA"/>
</dbReference>
<dbReference type="Gene3D" id="1.20.1260.10">
    <property type="match status" value="1"/>
</dbReference>
<comment type="caution">
    <text evidence="1">The sequence shown here is derived from an EMBL/GenBank/DDBJ whole genome shotgun (WGS) entry which is preliminary data.</text>
</comment>
<sequence length="183" mass="21149">MNPEEAYQAELKQSEIDHHTPTAGAMVGHIIANLLIHSLKISQAKFFTKGNAGLFLDQYAPKWIEYEQMEFNKLNQILVNNGESIPTTTDQFKEYTMLKENGATKYEKGNDQLFTLVKDFDTQILFITKAITLAQNEDWPELSANLVELLSWIKKQIRQSQNFLNHDLREGLYTEEDDDNDDF</sequence>
<gene>
    <name evidence="1" type="ORF">E5351_05190</name>
</gene>
<dbReference type="AlphaFoldDB" id="A0A4S2BL46"/>
<dbReference type="RefSeq" id="WP_004045447.1">
    <property type="nucleotide sequence ID" value="NZ_AQFR02000003.1"/>
</dbReference>
<keyword evidence="1" id="KW-0238">DNA-binding</keyword>
<reference evidence="1 2" key="1">
    <citation type="submission" date="2019-04" db="EMBL/GenBank/DDBJ databases">
        <title>Microbes associate with the intestines of laboratory mice.</title>
        <authorList>
            <person name="Navarre W."/>
            <person name="Wong E."/>
            <person name="Huang K."/>
            <person name="Tropini C."/>
            <person name="Ng K."/>
            <person name="Yu B."/>
        </authorList>
    </citation>
    <scope>NUCLEOTIDE SEQUENCE [LARGE SCALE GENOMIC DNA]</scope>
    <source>
        <strain evidence="1 2">NM61_E11</strain>
    </source>
</reference>
<protein>
    <submittedName>
        <fullName evidence="1">DNA-binding protein</fullName>
    </submittedName>
</protein>
<dbReference type="GO" id="GO:0003677">
    <property type="term" value="F:DNA binding"/>
    <property type="evidence" value="ECO:0007669"/>
    <property type="project" value="UniProtKB-KW"/>
</dbReference>
<dbReference type="InterPro" id="IPR009078">
    <property type="entry name" value="Ferritin-like_SF"/>
</dbReference>
<dbReference type="InterPro" id="IPR012347">
    <property type="entry name" value="Ferritin-like"/>
</dbReference>
<dbReference type="GeneID" id="75116210"/>
<evidence type="ECO:0000313" key="1">
    <source>
        <dbReference type="EMBL" id="TGY15548.1"/>
    </source>
</evidence>
<accession>A0A4S2BL46</accession>